<feature type="region of interest" description="Disordered" evidence="1">
    <location>
        <begin position="47"/>
        <end position="81"/>
    </location>
</feature>
<feature type="region of interest" description="Disordered" evidence="1">
    <location>
        <begin position="227"/>
        <end position="249"/>
    </location>
</feature>
<feature type="transmembrane region" description="Helical" evidence="2">
    <location>
        <begin position="141"/>
        <end position="163"/>
    </location>
</feature>
<keyword evidence="4" id="KW-1185">Reference proteome</keyword>
<organism evidence="3 4">
    <name type="scientific">Oryza sativa subsp. indica</name>
    <name type="common">Rice</name>
    <dbReference type="NCBI Taxonomy" id="39946"/>
    <lineage>
        <taxon>Eukaryota</taxon>
        <taxon>Viridiplantae</taxon>
        <taxon>Streptophyta</taxon>
        <taxon>Embryophyta</taxon>
        <taxon>Tracheophyta</taxon>
        <taxon>Spermatophyta</taxon>
        <taxon>Magnoliopsida</taxon>
        <taxon>Liliopsida</taxon>
        <taxon>Poales</taxon>
        <taxon>Poaceae</taxon>
        <taxon>BOP clade</taxon>
        <taxon>Oryzoideae</taxon>
        <taxon>Oryzeae</taxon>
        <taxon>Oryzinae</taxon>
        <taxon>Oryza</taxon>
        <taxon>Oryza sativa</taxon>
    </lineage>
</organism>
<feature type="region of interest" description="Disordered" evidence="1">
    <location>
        <begin position="1"/>
        <end position="32"/>
    </location>
</feature>
<keyword evidence="2" id="KW-1133">Transmembrane helix</keyword>
<sequence length="249" mass="26342">MATATSIHAAHRNQIEIPPHPPSRRLLPRPAAASATYNSLRAAIKRHSRKLDTMKAGSSSSSSGAGTFGYPSPRAPPRCKPRRWMRSGGVRGGIPPPADPGFGAALELEPLACDTTIVVVAAAGAGDTPVAAGRRRPHGGYLFLSFSVLAIVDQLVNFPLLLFTIRPDALEHATMYLHLVVYASVALTADGCCVFPPWWRAGAARGRSGRARRVGVRPGAIPLLPLPRRLGDKQTNTSAPRTNGTGKNA</sequence>
<protein>
    <submittedName>
        <fullName evidence="3">Uncharacterized protein</fullName>
    </submittedName>
</protein>
<gene>
    <name evidence="3" type="ORF">OsI_27562</name>
</gene>
<evidence type="ECO:0000256" key="2">
    <source>
        <dbReference type="SAM" id="Phobius"/>
    </source>
</evidence>
<keyword evidence="2" id="KW-0812">Transmembrane</keyword>
<reference evidence="3 4" key="1">
    <citation type="journal article" date="2005" name="PLoS Biol.">
        <title>The genomes of Oryza sativa: a history of duplications.</title>
        <authorList>
            <person name="Yu J."/>
            <person name="Wang J."/>
            <person name="Lin W."/>
            <person name="Li S."/>
            <person name="Li H."/>
            <person name="Zhou J."/>
            <person name="Ni P."/>
            <person name="Dong W."/>
            <person name="Hu S."/>
            <person name="Zeng C."/>
            <person name="Zhang J."/>
            <person name="Zhang Y."/>
            <person name="Li R."/>
            <person name="Xu Z."/>
            <person name="Li S."/>
            <person name="Li X."/>
            <person name="Zheng H."/>
            <person name="Cong L."/>
            <person name="Lin L."/>
            <person name="Yin J."/>
            <person name="Geng J."/>
            <person name="Li G."/>
            <person name="Shi J."/>
            <person name="Liu J."/>
            <person name="Lv H."/>
            <person name="Li J."/>
            <person name="Wang J."/>
            <person name="Deng Y."/>
            <person name="Ran L."/>
            <person name="Shi X."/>
            <person name="Wang X."/>
            <person name="Wu Q."/>
            <person name="Li C."/>
            <person name="Ren X."/>
            <person name="Wang J."/>
            <person name="Wang X."/>
            <person name="Li D."/>
            <person name="Liu D."/>
            <person name="Zhang X."/>
            <person name="Ji Z."/>
            <person name="Zhao W."/>
            <person name="Sun Y."/>
            <person name="Zhang Z."/>
            <person name="Bao J."/>
            <person name="Han Y."/>
            <person name="Dong L."/>
            <person name="Ji J."/>
            <person name="Chen P."/>
            <person name="Wu S."/>
            <person name="Liu J."/>
            <person name="Xiao Y."/>
            <person name="Bu D."/>
            <person name="Tan J."/>
            <person name="Yang L."/>
            <person name="Ye C."/>
            <person name="Zhang J."/>
            <person name="Xu J."/>
            <person name="Zhou Y."/>
            <person name="Yu Y."/>
            <person name="Zhang B."/>
            <person name="Zhuang S."/>
            <person name="Wei H."/>
            <person name="Liu B."/>
            <person name="Lei M."/>
            <person name="Yu H."/>
            <person name="Li Y."/>
            <person name="Xu H."/>
            <person name="Wei S."/>
            <person name="He X."/>
            <person name="Fang L."/>
            <person name="Zhang Z."/>
            <person name="Zhang Y."/>
            <person name="Huang X."/>
            <person name="Su Z."/>
            <person name="Tong W."/>
            <person name="Li J."/>
            <person name="Tong Z."/>
            <person name="Li S."/>
            <person name="Ye J."/>
            <person name="Wang L."/>
            <person name="Fang L."/>
            <person name="Lei T."/>
            <person name="Chen C."/>
            <person name="Chen H."/>
            <person name="Xu Z."/>
            <person name="Li H."/>
            <person name="Huang H."/>
            <person name="Zhang F."/>
            <person name="Xu H."/>
            <person name="Li N."/>
            <person name="Zhao C."/>
            <person name="Li S."/>
            <person name="Dong L."/>
            <person name="Huang Y."/>
            <person name="Li L."/>
            <person name="Xi Y."/>
            <person name="Qi Q."/>
            <person name="Li W."/>
            <person name="Zhang B."/>
            <person name="Hu W."/>
            <person name="Zhang Y."/>
            <person name="Tian X."/>
            <person name="Jiao Y."/>
            <person name="Liang X."/>
            <person name="Jin J."/>
            <person name="Gao L."/>
            <person name="Zheng W."/>
            <person name="Hao B."/>
            <person name="Liu S."/>
            <person name="Wang W."/>
            <person name="Yuan L."/>
            <person name="Cao M."/>
            <person name="McDermott J."/>
            <person name="Samudrala R."/>
            <person name="Wang J."/>
            <person name="Wong G.K."/>
            <person name="Yang H."/>
        </authorList>
    </citation>
    <scope>NUCLEOTIDE SEQUENCE [LARGE SCALE GENOMIC DNA]</scope>
    <source>
        <strain evidence="4">cv. 93-11</strain>
    </source>
</reference>
<accession>A2YQJ7</accession>
<feature type="compositionally biased region" description="Low complexity" evidence="1">
    <location>
        <begin position="56"/>
        <end position="65"/>
    </location>
</feature>
<feature type="compositionally biased region" description="Polar residues" evidence="1">
    <location>
        <begin position="233"/>
        <end position="249"/>
    </location>
</feature>
<dbReference type="AlphaFoldDB" id="A2YQJ7"/>
<dbReference type="HOGENOM" id="CLU_1117246_0_0_1"/>
<evidence type="ECO:0000313" key="4">
    <source>
        <dbReference type="Proteomes" id="UP000007015"/>
    </source>
</evidence>
<dbReference type="EMBL" id="CM000133">
    <property type="protein sequence ID" value="EAZ05358.1"/>
    <property type="molecule type" value="Genomic_DNA"/>
</dbReference>
<evidence type="ECO:0000313" key="3">
    <source>
        <dbReference type="EMBL" id="EAZ05358.1"/>
    </source>
</evidence>
<evidence type="ECO:0000256" key="1">
    <source>
        <dbReference type="SAM" id="MobiDB-lite"/>
    </source>
</evidence>
<name>A2YQJ7_ORYSI</name>
<dbReference type="Proteomes" id="UP000007015">
    <property type="component" value="Chromosome 8"/>
</dbReference>
<dbReference type="Gramene" id="BGIOSGA027865-TA">
    <property type="protein sequence ID" value="BGIOSGA027865-PA"/>
    <property type="gene ID" value="BGIOSGA027865"/>
</dbReference>
<feature type="transmembrane region" description="Helical" evidence="2">
    <location>
        <begin position="175"/>
        <end position="199"/>
    </location>
</feature>
<keyword evidence="2" id="KW-0472">Membrane</keyword>
<proteinExistence type="predicted"/>